<protein>
    <submittedName>
        <fullName evidence="3">CSON008027 protein</fullName>
    </submittedName>
</protein>
<dbReference type="VEuPathDB" id="VectorBase:CSON008027"/>
<sequence length="183" mass="21099">MHIGQSRDCPELREKIRKLRRSCVEACKHTTQLIVPQVRTAVAEGILTDNPHLVLLFYLSQLFLRELIKSHRLIQVIPMDMSGYYENRAGPSNLGNVISQILLCKTITPDFNEEELCSITKDSQEIARLLQDMQEFMPQQETYLERSVALTTEVNGPWPAKRRRGSLYKNMGFLCCVSRPNYL</sequence>
<gene>
    <name evidence="3" type="primary">CSON008027</name>
</gene>
<name>A0A336MZ59_CULSO</name>
<dbReference type="OMA" id="DMTEYYE"/>
<dbReference type="PANTHER" id="PTHR21029">
    <property type="entry name" value="R-SEVEN BINDING PROTEIN (R7BP) HOMOLOG"/>
    <property type="match status" value="1"/>
</dbReference>
<keyword evidence="2" id="KW-0734">Signal transduction inhibitor</keyword>
<evidence type="ECO:0000313" key="3">
    <source>
        <dbReference type="EMBL" id="SSX34449.1"/>
    </source>
</evidence>
<proteinExistence type="inferred from homology"/>
<dbReference type="GO" id="GO:0009968">
    <property type="term" value="P:negative regulation of signal transduction"/>
    <property type="evidence" value="ECO:0007669"/>
    <property type="project" value="UniProtKB-KW"/>
</dbReference>
<reference evidence="3" key="1">
    <citation type="submission" date="2018-07" db="EMBL/GenBank/DDBJ databases">
        <authorList>
            <person name="Quirk P.G."/>
            <person name="Krulwich T.A."/>
        </authorList>
    </citation>
    <scope>NUCLEOTIDE SEQUENCE</scope>
</reference>
<comment type="similarity">
    <text evidence="1">Belongs to the RGS7BP/RGS9BP family.</text>
</comment>
<evidence type="ECO:0000256" key="2">
    <source>
        <dbReference type="ARBA" id="ARBA00022700"/>
    </source>
</evidence>
<organism evidence="3">
    <name type="scientific">Culicoides sonorensis</name>
    <name type="common">Biting midge</name>
    <dbReference type="NCBI Taxonomy" id="179676"/>
    <lineage>
        <taxon>Eukaryota</taxon>
        <taxon>Metazoa</taxon>
        <taxon>Ecdysozoa</taxon>
        <taxon>Arthropoda</taxon>
        <taxon>Hexapoda</taxon>
        <taxon>Insecta</taxon>
        <taxon>Pterygota</taxon>
        <taxon>Neoptera</taxon>
        <taxon>Endopterygota</taxon>
        <taxon>Diptera</taxon>
        <taxon>Nematocera</taxon>
        <taxon>Chironomoidea</taxon>
        <taxon>Ceratopogonidae</taxon>
        <taxon>Ceratopogoninae</taxon>
        <taxon>Culicoides</taxon>
        <taxon>Monoculicoides</taxon>
    </lineage>
</organism>
<dbReference type="AlphaFoldDB" id="A0A336MZ59"/>
<dbReference type="InterPro" id="IPR026512">
    <property type="entry name" value="RGS7BP/RGS9BP"/>
</dbReference>
<accession>A0A336MZ59</accession>
<dbReference type="EMBL" id="UFQT01003024">
    <property type="protein sequence ID" value="SSX34449.1"/>
    <property type="molecule type" value="Genomic_DNA"/>
</dbReference>
<evidence type="ECO:0000256" key="1">
    <source>
        <dbReference type="ARBA" id="ARBA00007457"/>
    </source>
</evidence>